<dbReference type="SMART" id="SM00066">
    <property type="entry name" value="GAL4"/>
    <property type="match status" value="1"/>
</dbReference>
<dbReference type="RefSeq" id="XP_013312065.1">
    <property type="nucleotide sequence ID" value="XM_013456611.1"/>
</dbReference>
<evidence type="ECO:0000256" key="6">
    <source>
        <dbReference type="SAM" id="MobiDB-lite"/>
    </source>
</evidence>
<dbReference type="PROSITE" id="PS50048">
    <property type="entry name" value="ZN2_CY6_FUNGAL_2"/>
    <property type="match status" value="1"/>
</dbReference>
<keyword evidence="9" id="KW-1185">Reference proteome</keyword>
<evidence type="ECO:0000259" key="7">
    <source>
        <dbReference type="PROSITE" id="PS50048"/>
    </source>
</evidence>
<evidence type="ECO:0000256" key="3">
    <source>
        <dbReference type="ARBA" id="ARBA00023125"/>
    </source>
</evidence>
<evidence type="ECO:0000313" key="8">
    <source>
        <dbReference type="EMBL" id="KIW51481.1"/>
    </source>
</evidence>
<name>A0A0D2BH14_9EURO</name>
<dbReference type="Proteomes" id="UP000054342">
    <property type="component" value="Unassembled WGS sequence"/>
</dbReference>
<evidence type="ECO:0000256" key="4">
    <source>
        <dbReference type="ARBA" id="ARBA00023163"/>
    </source>
</evidence>
<dbReference type="HOGENOM" id="CLU_007607_1_0_1"/>
<keyword evidence="4" id="KW-0804">Transcription</keyword>
<evidence type="ECO:0000256" key="2">
    <source>
        <dbReference type="ARBA" id="ARBA00023015"/>
    </source>
</evidence>
<dbReference type="Gene3D" id="4.10.240.10">
    <property type="entry name" value="Zn(2)-C6 fungal-type DNA-binding domain"/>
    <property type="match status" value="1"/>
</dbReference>
<dbReference type="EMBL" id="KN847322">
    <property type="protein sequence ID" value="KIW51481.1"/>
    <property type="molecule type" value="Genomic_DNA"/>
</dbReference>
<keyword evidence="5" id="KW-0539">Nucleus</keyword>
<dbReference type="GO" id="GO:0045944">
    <property type="term" value="P:positive regulation of transcription by RNA polymerase II"/>
    <property type="evidence" value="ECO:0007669"/>
    <property type="project" value="TreeGrafter"/>
</dbReference>
<sequence length="757" mass="84761">MKASRSADGQATQRTPSEEDASATSYKRRRVSKACNWCRQCKLKCNGAVPSCRTCLEAKRMCSYGTTVKRRGLRTGYVRALECLWGLVFQSVEGSETTVERLISSTSRRSFWFRDDIRDGPKPGESPVEAWKSSRIPQALDSLLTSSEDLEDDYQTSDPTKSWLQTKDSSTTWALPSHSPTQPPTNAGMEGQILCQRCRCEIHEQTNLPCTNSSQSGHSTLPELPQNPQRLLDSYFALTHSWFPIVERHAIYKSLYSYRKALAGKNCDDNTSACNAVLWAAFAYAALISDAWNQGEQPRQRSSMPVEDIYMTARNFIPLERTDDYAIGHVQALTILALFHYSSCEWGVASIVTGQATLLASHIGFDQEDNCQNDHHQRVWLACFLLDTLTSAHTGKAPRLRPQHVQSLLPLDDPGDEDWEPWHLQEALLPGVEAEEAEFRLPTYAISVFNQLLRVLCLLNDQICISSTQTDEDCMRILETWHDGLPEHIKAFFGDDSRTADPSIMPPNILNLHMVVFLLCSKPLSPDKHQQPSVGTEYCQEGQNLIHGLERFLSCFNQRALPPLFHLTRTMLHQETTDPSSISEVMSQLKRKIHSQGSAVHSQPPLDSSHIARQENNQDHTTSQNHDRPWPTERMHPARCSDLSLPAKGLVVDRVQTEPTVPDSLDDGMEQSFAGFMDMPGSWSNLTTDLLLDPQAGPSGDLGSHLAQFELPTAGSDGILSQSALFGEDATLNYFSAWDDLEIHGQDQFKRNLGYAP</sequence>
<dbReference type="GeneID" id="25332104"/>
<proteinExistence type="predicted"/>
<dbReference type="InterPro" id="IPR036864">
    <property type="entry name" value="Zn2-C6_fun-type_DNA-bd_sf"/>
</dbReference>
<keyword evidence="2" id="KW-0805">Transcription regulation</keyword>
<keyword evidence="1" id="KW-0479">Metal-binding</keyword>
<dbReference type="CDD" id="cd00067">
    <property type="entry name" value="GAL4"/>
    <property type="match status" value="1"/>
</dbReference>
<evidence type="ECO:0000256" key="5">
    <source>
        <dbReference type="ARBA" id="ARBA00023242"/>
    </source>
</evidence>
<dbReference type="SUPFAM" id="SSF57701">
    <property type="entry name" value="Zn2/Cys6 DNA-binding domain"/>
    <property type="match status" value="1"/>
</dbReference>
<dbReference type="PROSITE" id="PS00463">
    <property type="entry name" value="ZN2_CY6_FUNGAL_1"/>
    <property type="match status" value="1"/>
</dbReference>
<dbReference type="OrthoDB" id="2534600at2759"/>
<feature type="region of interest" description="Disordered" evidence="6">
    <location>
        <begin position="1"/>
        <end position="25"/>
    </location>
</feature>
<evidence type="ECO:0000256" key="1">
    <source>
        <dbReference type="ARBA" id="ARBA00022723"/>
    </source>
</evidence>
<dbReference type="GO" id="GO:0008270">
    <property type="term" value="F:zinc ion binding"/>
    <property type="evidence" value="ECO:0007669"/>
    <property type="project" value="InterPro"/>
</dbReference>
<feature type="compositionally biased region" description="Basic and acidic residues" evidence="6">
    <location>
        <begin position="625"/>
        <end position="636"/>
    </location>
</feature>
<dbReference type="GO" id="GO:0000981">
    <property type="term" value="F:DNA-binding transcription factor activity, RNA polymerase II-specific"/>
    <property type="evidence" value="ECO:0007669"/>
    <property type="project" value="InterPro"/>
</dbReference>
<keyword evidence="3" id="KW-0238">DNA-binding</keyword>
<dbReference type="PANTHER" id="PTHR47655">
    <property type="entry name" value="QUINIC ACID UTILIZATION ACTIVATOR"/>
    <property type="match status" value="1"/>
</dbReference>
<protein>
    <recommendedName>
        <fullName evidence="7">Zn(2)-C6 fungal-type domain-containing protein</fullName>
    </recommendedName>
</protein>
<dbReference type="PANTHER" id="PTHR47655:SF2">
    <property type="entry name" value="QUINIC ACID UTILIZATION ACTIVATOR"/>
    <property type="match status" value="1"/>
</dbReference>
<feature type="compositionally biased region" description="Polar residues" evidence="6">
    <location>
        <begin position="156"/>
        <end position="180"/>
    </location>
</feature>
<dbReference type="InterPro" id="IPR007219">
    <property type="entry name" value="XnlR_reg_dom"/>
</dbReference>
<dbReference type="InterPro" id="IPR001138">
    <property type="entry name" value="Zn2Cys6_DnaBD"/>
</dbReference>
<feature type="region of interest" description="Disordered" evidence="6">
    <location>
        <begin position="590"/>
        <end position="638"/>
    </location>
</feature>
<organism evidence="8 9">
    <name type="scientific">Exophiala xenobiotica</name>
    <dbReference type="NCBI Taxonomy" id="348802"/>
    <lineage>
        <taxon>Eukaryota</taxon>
        <taxon>Fungi</taxon>
        <taxon>Dikarya</taxon>
        <taxon>Ascomycota</taxon>
        <taxon>Pezizomycotina</taxon>
        <taxon>Eurotiomycetes</taxon>
        <taxon>Chaetothyriomycetidae</taxon>
        <taxon>Chaetothyriales</taxon>
        <taxon>Herpotrichiellaceae</taxon>
        <taxon>Exophiala</taxon>
    </lineage>
</organism>
<feature type="region of interest" description="Disordered" evidence="6">
    <location>
        <begin position="149"/>
        <end position="186"/>
    </location>
</feature>
<dbReference type="AlphaFoldDB" id="A0A0D2BH14"/>
<feature type="domain" description="Zn(2)-C6 fungal-type" evidence="7">
    <location>
        <begin position="34"/>
        <end position="64"/>
    </location>
</feature>
<dbReference type="CDD" id="cd12148">
    <property type="entry name" value="fungal_TF_MHR"/>
    <property type="match status" value="1"/>
</dbReference>
<dbReference type="InterPro" id="IPR052783">
    <property type="entry name" value="Metabolic/Drug-Res_Regulator"/>
</dbReference>
<accession>A0A0D2BH14</accession>
<dbReference type="STRING" id="348802.A0A0D2BH14"/>
<gene>
    <name evidence="8" type="ORF">PV05_10196</name>
</gene>
<dbReference type="GO" id="GO:0003677">
    <property type="term" value="F:DNA binding"/>
    <property type="evidence" value="ECO:0007669"/>
    <property type="project" value="UniProtKB-KW"/>
</dbReference>
<reference evidence="8 9" key="1">
    <citation type="submission" date="2015-01" db="EMBL/GenBank/DDBJ databases">
        <title>The Genome Sequence of Exophiala xenobiotica CBS118157.</title>
        <authorList>
            <consortium name="The Broad Institute Genomics Platform"/>
            <person name="Cuomo C."/>
            <person name="de Hoog S."/>
            <person name="Gorbushina A."/>
            <person name="Stielow B."/>
            <person name="Teixiera M."/>
            <person name="Abouelleil A."/>
            <person name="Chapman S.B."/>
            <person name="Priest M."/>
            <person name="Young S.K."/>
            <person name="Wortman J."/>
            <person name="Nusbaum C."/>
            <person name="Birren B."/>
        </authorList>
    </citation>
    <scope>NUCLEOTIDE SEQUENCE [LARGE SCALE GENOMIC DNA]</scope>
    <source>
        <strain evidence="8 9">CBS 118157</strain>
    </source>
</reference>
<dbReference type="Pfam" id="PF04082">
    <property type="entry name" value="Fungal_trans"/>
    <property type="match status" value="1"/>
</dbReference>
<dbReference type="SMART" id="SM00906">
    <property type="entry name" value="Fungal_trans"/>
    <property type="match status" value="1"/>
</dbReference>
<dbReference type="GO" id="GO:0006351">
    <property type="term" value="P:DNA-templated transcription"/>
    <property type="evidence" value="ECO:0007669"/>
    <property type="project" value="InterPro"/>
</dbReference>
<evidence type="ECO:0000313" key="9">
    <source>
        <dbReference type="Proteomes" id="UP000054342"/>
    </source>
</evidence>